<dbReference type="AlphaFoldDB" id="A0A1H2BN59"/>
<keyword evidence="2" id="KW-1185">Reference proteome</keyword>
<evidence type="ECO:0000313" key="1">
    <source>
        <dbReference type="EMBL" id="SDT59661.1"/>
    </source>
</evidence>
<gene>
    <name evidence="1" type="ORF">SAMN05444158_7365</name>
</gene>
<protein>
    <submittedName>
        <fullName evidence="1">Methyltransferase domain-containing protein</fullName>
    </submittedName>
</protein>
<dbReference type="Proteomes" id="UP000243904">
    <property type="component" value="Chromosome I"/>
</dbReference>
<keyword evidence="1" id="KW-0489">Methyltransferase</keyword>
<dbReference type="InterPro" id="IPR029063">
    <property type="entry name" value="SAM-dependent_MTases_sf"/>
</dbReference>
<dbReference type="CDD" id="cd02440">
    <property type="entry name" value="AdoMet_MTases"/>
    <property type="match status" value="1"/>
</dbReference>
<accession>A0A1H2BN59</accession>
<organism evidence="1 2">
    <name type="scientific">Bradyrhizobium canariense</name>
    <dbReference type="NCBI Taxonomy" id="255045"/>
    <lineage>
        <taxon>Bacteria</taxon>
        <taxon>Pseudomonadati</taxon>
        <taxon>Pseudomonadota</taxon>
        <taxon>Alphaproteobacteria</taxon>
        <taxon>Hyphomicrobiales</taxon>
        <taxon>Nitrobacteraceae</taxon>
        <taxon>Bradyrhizobium</taxon>
    </lineage>
</organism>
<dbReference type="EMBL" id="LT629750">
    <property type="protein sequence ID" value="SDT59661.1"/>
    <property type="molecule type" value="Genomic_DNA"/>
</dbReference>
<sequence>MLSKVKNFVRALRVWTYQTANEIDLELLKRSVELQERQLSPIDKHVFLNGLINKRGLFHSSYENWRVRRCNKLLEIYGVNYFKGKKILELGAGHGDIGAFFAELGANVLCLDGRIQNVNFASLKHRKLPNIRFEQFNLEQDFSGFGRFDLIINFGLIYHLRNVESHLKCCFSVADDMVLETVVCDSTDPEKIFFCAGNQEMDEEALEGTGSRPSPFYMERIARENKFDVVRFFTSDLNSGQENPTEYQFRYDWEHKNDDSYSAHFAGPDLRRFWRFKKANAAS</sequence>
<dbReference type="Gene3D" id="3.40.50.150">
    <property type="entry name" value="Vaccinia Virus protein VP39"/>
    <property type="match status" value="1"/>
</dbReference>
<evidence type="ECO:0000313" key="2">
    <source>
        <dbReference type="Proteomes" id="UP000243904"/>
    </source>
</evidence>
<dbReference type="SUPFAM" id="SSF53335">
    <property type="entry name" value="S-adenosyl-L-methionine-dependent methyltransferases"/>
    <property type="match status" value="1"/>
</dbReference>
<proteinExistence type="predicted"/>
<name>A0A1H2BN59_9BRAD</name>
<dbReference type="Pfam" id="PF13489">
    <property type="entry name" value="Methyltransf_23"/>
    <property type="match status" value="1"/>
</dbReference>
<dbReference type="GO" id="GO:0032259">
    <property type="term" value="P:methylation"/>
    <property type="evidence" value="ECO:0007669"/>
    <property type="project" value="UniProtKB-KW"/>
</dbReference>
<reference evidence="2" key="1">
    <citation type="submission" date="2016-10" db="EMBL/GenBank/DDBJ databases">
        <authorList>
            <person name="Varghese N."/>
            <person name="Submissions S."/>
        </authorList>
    </citation>
    <scope>NUCLEOTIDE SEQUENCE [LARGE SCALE GENOMIC DNA]</scope>
    <source>
        <strain evidence="2">GAS369</strain>
    </source>
</reference>
<keyword evidence="1" id="KW-0808">Transferase</keyword>
<dbReference type="GO" id="GO:0008168">
    <property type="term" value="F:methyltransferase activity"/>
    <property type="evidence" value="ECO:0007669"/>
    <property type="project" value="UniProtKB-KW"/>
</dbReference>
<dbReference type="RefSeq" id="WP_146690799.1">
    <property type="nucleotide sequence ID" value="NZ_LT629750.1"/>
</dbReference>